<sequence>MASVMRSGIEVLNDIPGTGAPVERHRWYRIRVRMWLHKGDPVRWDRPWGTSPMSLEDDGTTLLTHVRIDREKLIAGLFYGCAGMRVHGRRRLRIAPRLAFRERGVPGVVPPHALLVAEIEILGEGLPG</sequence>
<accession>A0A380TDX9</accession>
<evidence type="ECO:0000259" key="1">
    <source>
        <dbReference type="PROSITE" id="PS50059"/>
    </source>
</evidence>
<reference evidence="2" key="1">
    <citation type="submission" date="2018-07" db="EMBL/GenBank/DDBJ databases">
        <authorList>
            <person name="Quirk P.G."/>
            <person name="Krulwich T.A."/>
        </authorList>
    </citation>
    <scope>NUCLEOTIDE SEQUENCE</scope>
</reference>
<name>A0A380TDX9_9ZZZZ</name>
<dbReference type="InterPro" id="IPR001179">
    <property type="entry name" value="PPIase_FKBP_dom"/>
</dbReference>
<feature type="domain" description="PPIase FKBP-type" evidence="1">
    <location>
        <begin position="66"/>
        <end position="125"/>
    </location>
</feature>
<protein>
    <submittedName>
        <fullName evidence="2">Peptidyl-prolyl cis-trans isomerase</fullName>
        <ecNumber evidence="2">5.2.1.8</ecNumber>
    </submittedName>
</protein>
<dbReference type="Gene3D" id="3.10.50.40">
    <property type="match status" value="1"/>
</dbReference>
<dbReference type="AlphaFoldDB" id="A0A380TDX9"/>
<dbReference type="InterPro" id="IPR046357">
    <property type="entry name" value="PPIase_dom_sf"/>
</dbReference>
<dbReference type="SUPFAM" id="SSF54534">
    <property type="entry name" value="FKBP-like"/>
    <property type="match status" value="1"/>
</dbReference>
<dbReference type="EMBL" id="UIDG01000135">
    <property type="protein sequence ID" value="SUS05895.1"/>
    <property type="molecule type" value="Genomic_DNA"/>
</dbReference>
<proteinExistence type="predicted"/>
<dbReference type="GO" id="GO:0003755">
    <property type="term" value="F:peptidyl-prolyl cis-trans isomerase activity"/>
    <property type="evidence" value="ECO:0007669"/>
    <property type="project" value="UniProtKB-EC"/>
</dbReference>
<dbReference type="EC" id="5.2.1.8" evidence="2"/>
<evidence type="ECO:0000313" key="2">
    <source>
        <dbReference type="EMBL" id="SUS05895.1"/>
    </source>
</evidence>
<dbReference type="Pfam" id="PF00254">
    <property type="entry name" value="FKBP_C"/>
    <property type="match status" value="1"/>
</dbReference>
<organism evidence="2">
    <name type="scientific">metagenome</name>
    <dbReference type="NCBI Taxonomy" id="256318"/>
    <lineage>
        <taxon>unclassified sequences</taxon>
        <taxon>metagenomes</taxon>
    </lineage>
</organism>
<dbReference type="PROSITE" id="PS50059">
    <property type="entry name" value="FKBP_PPIASE"/>
    <property type="match status" value="1"/>
</dbReference>
<keyword evidence="2" id="KW-0413">Isomerase</keyword>
<gene>
    <name evidence="2" type="ORF">DF3PB_220032</name>
</gene>